<sequence length="401" mass="44837">MSSSPDSNNDNGAGLLESADIAKVLSSKGPIVKCVMLRATPQTGTTDGDKKPSAKPSTAEEGRVIPDLIDEIEIDTTPSKSMVSKTLGGSFTFLGQYEDEGVVLMIRNIPEDAVPFKKEDLGSEKLSNLRSLCEERDINMEGMLEKSDLVNALIKDSELPPVNPHSLQPPLNKKVVRGDILILKVAETEEELDDEDEASEAPEVNVPSNDEFFLDYTKSQYIAFASRTDIEEESSEESDREAEEGEEGEAYQLDPNETIDEEDKSAMFNLVMNEVLRHYREENGRGPNTHELLELRASIAKELDVEVPNIEIVDWNERINKKSKNPGRRITFGEKDRVREYHPDPNEHFRPEEIAQHDMECQAGDDEDEDETAEENYEPPKKKAKASKESPELNGATKDAK</sequence>
<proteinExistence type="predicted"/>
<feature type="region of interest" description="Disordered" evidence="1">
    <location>
        <begin position="38"/>
        <end position="61"/>
    </location>
</feature>
<evidence type="ECO:0000313" key="3">
    <source>
        <dbReference type="EMBL" id="CAJ1953410.1"/>
    </source>
</evidence>
<evidence type="ECO:0000259" key="2">
    <source>
        <dbReference type="Pfam" id="PF19208"/>
    </source>
</evidence>
<dbReference type="AlphaFoldDB" id="A0AAD2JI53"/>
<feature type="compositionally biased region" description="Basic and acidic residues" evidence="1">
    <location>
        <begin position="378"/>
        <end position="391"/>
    </location>
</feature>
<protein>
    <recommendedName>
        <fullName evidence="2">DUF5880 domain-containing protein</fullName>
    </recommendedName>
</protein>
<feature type="region of interest" description="Disordered" evidence="1">
    <location>
        <begin position="227"/>
        <end position="259"/>
    </location>
</feature>
<feature type="domain" description="DUF5880" evidence="2">
    <location>
        <begin position="69"/>
        <end position="112"/>
    </location>
</feature>
<accession>A0AAD2JI53</accession>
<feature type="compositionally biased region" description="Acidic residues" evidence="1">
    <location>
        <begin position="363"/>
        <end position="377"/>
    </location>
</feature>
<feature type="compositionally biased region" description="Acidic residues" evidence="1">
    <location>
        <begin position="230"/>
        <end position="249"/>
    </location>
</feature>
<evidence type="ECO:0000313" key="4">
    <source>
        <dbReference type="Proteomes" id="UP001295423"/>
    </source>
</evidence>
<feature type="compositionally biased region" description="Acidic residues" evidence="1">
    <location>
        <begin position="188"/>
        <end position="200"/>
    </location>
</feature>
<feature type="compositionally biased region" description="Basic and acidic residues" evidence="1">
    <location>
        <begin position="47"/>
        <end position="61"/>
    </location>
</feature>
<reference evidence="3" key="1">
    <citation type="submission" date="2023-08" db="EMBL/GenBank/DDBJ databases">
        <authorList>
            <person name="Audoor S."/>
            <person name="Bilcke G."/>
        </authorList>
    </citation>
    <scope>NUCLEOTIDE SEQUENCE</scope>
</reference>
<name>A0AAD2JI53_9STRA</name>
<comment type="caution">
    <text evidence="3">The sequence shown here is derived from an EMBL/GenBank/DDBJ whole genome shotgun (WGS) entry which is preliminary data.</text>
</comment>
<feature type="region of interest" description="Disordered" evidence="1">
    <location>
        <begin position="323"/>
        <end position="401"/>
    </location>
</feature>
<dbReference type="EMBL" id="CAKOGP040001825">
    <property type="protein sequence ID" value="CAJ1953410.1"/>
    <property type="molecule type" value="Genomic_DNA"/>
</dbReference>
<dbReference type="PROSITE" id="PS00018">
    <property type="entry name" value="EF_HAND_1"/>
    <property type="match status" value="1"/>
</dbReference>
<feature type="compositionally biased region" description="Basic and acidic residues" evidence="1">
    <location>
        <begin position="331"/>
        <end position="360"/>
    </location>
</feature>
<evidence type="ECO:0000256" key="1">
    <source>
        <dbReference type="SAM" id="MobiDB-lite"/>
    </source>
</evidence>
<dbReference type="InterPro" id="IPR043653">
    <property type="entry name" value="DUF5880"/>
</dbReference>
<keyword evidence="4" id="KW-1185">Reference proteome</keyword>
<dbReference type="Proteomes" id="UP001295423">
    <property type="component" value="Unassembled WGS sequence"/>
</dbReference>
<gene>
    <name evidence="3" type="ORF">CYCCA115_LOCUS14020</name>
</gene>
<dbReference type="Pfam" id="PF19208">
    <property type="entry name" value="DUF5880"/>
    <property type="match status" value="1"/>
</dbReference>
<dbReference type="InterPro" id="IPR018247">
    <property type="entry name" value="EF_Hand_1_Ca_BS"/>
</dbReference>
<organism evidence="3 4">
    <name type="scientific">Cylindrotheca closterium</name>
    <dbReference type="NCBI Taxonomy" id="2856"/>
    <lineage>
        <taxon>Eukaryota</taxon>
        <taxon>Sar</taxon>
        <taxon>Stramenopiles</taxon>
        <taxon>Ochrophyta</taxon>
        <taxon>Bacillariophyta</taxon>
        <taxon>Bacillariophyceae</taxon>
        <taxon>Bacillariophycidae</taxon>
        <taxon>Bacillariales</taxon>
        <taxon>Bacillariaceae</taxon>
        <taxon>Cylindrotheca</taxon>
    </lineage>
</organism>
<feature type="region of interest" description="Disordered" evidence="1">
    <location>
        <begin position="187"/>
        <end position="210"/>
    </location>
</feature>